<evidence type="ECO:0000313" key="3">
    <source>
        <dbReference type="Proteomes" id="UP000681720"/>
    </source>
</evidence>
<proteinExistence type="predicted"/>
<dbReference type="InterPro" id="IPR005135">
    <property type="entry name" value="Endo/exonuclease/phosphatase"/>
</dbReference>
<organism evidence="2 3">
    <name type="scientific">Rotaria magnacalcarata</name>
    <dbReference type="NCBI Taxonomy" id="392030"/>
    <lineage>
        <taxon>Eukaryota</taxon>
        <taxon>Metazoa</taxon>
        <taxon>Spiralia</taxon>
        <taxon>Gnathifera</taxon>
        <taxon>Rotifera</taxon>
        <taxon>Eurotatoria</taxon>
        <taxon>Bdelloidea</taxon>
        <taxon>Philodinida</taxon>
        <taxon>Philodinidae</taxon>
        <taxon>Rotaria</taxon>
    </lineage>
</organism>
<feature type="domain" description="OTU" evidence="1">
    <location>
        <begin position="355"/>
        <end position="480"/>
    </location>
</feature>
<dbReference type="InterPro" id="IPR003323">
    <property type="entry name" value="OTU_dom"/>
</dbReference>
<name>A0A8S3DFT5_9BILA</name>
<dbReference type="Pfam" id="PF02338">
    <property type="entry name" value="OTU"/>
    <property type="match status" value="1"/>
</dbReference>
<dbReference type="InterPro" id="IPR036691">
    <property type="entry name" value="Endo/exonu/phosph_ase_sf"/>
</dbReference>
<reference evidence="2" key="1">
    <citation type="submission" date="2021-02" db="EMBL/GenBank/DDBJ databases">
        <authorList>
            <person name="Nowell W R."/>
        </authorList>
    </citation>
    <scope>NUCLEOTIDE SEQUENCE</scope>
</reference>
<dbReference type="InterPro" id="IPR050704">
    <property type="entry name" value="Peptidase_C85-like"/>
</dbReference>
<dbReference type="Pfam" id="PF03372">
    <property type="entry name" value="Exo_endo_phos"/>
    <property type="match status" value="1"/>
</dbReference>
<dbReference type="AlphaFoldDB" id="A0A8S3DFT5"/>
<evidence type="ECO:0000259" key="1">
    <source>
        <dbReference type="PROSITE" id="PS50802"/>
    </source>
</evidence>
<dbReference type="SUPFAM" id="SSF54001">
    <property type="entry name" value="Cysteine proteinases"/>
    <property type="match status" value="1"/>
</dbReference>
<dbReference type="EMBL" id="CAJOBJ010205877">
    <property type="protein sequence ID" value="CAF4996684.1"/>
    <property type="molecule type" value="Genomic_DNA"/>
</dbReference>
<sequence length="495" mass="57012">KDMFGTGMGYTALSRVRTLEGLFLIDLHVNKFYCNENIDRVLSQMKQIKRKQLIFQNSSNYLNILFHNIEGLKCNFNALQNHHITQHADFICLSETWLNDNMKKTNFDMNGYQLIHKSRSSSFSNNHKLHCQRRGGIALYYRDDISIQEIHSCEHLNLEHITFELLKEKLIVINCYRSSQQSKTEFLTNLTKHLKEIGIEKHIFLIGDFNENSLSDKSKPIETKLKSLGIGATYYSFHGILMFSINNECQINNSNHEIEYDYVENMEVDDTLLTPLPIVDIPKKSYKRKNQSNDDSLNKIFKSTTISTTTVKTNNTMIEKQIIFLQNLNDIIEKSIVEKSSITLTLDEQLSDINLKIIKIQGDGNCFFRAISHQLCRNESNHKTIRSTTINYLIENKDKFAPFIDDTDSTIDNYIERMSRNGTYADYLAVSAAAVIVNKNILIHELGKKPLFIPGSDYIDDQVHICYYPDKLHYNSVVDAIGNTAILPSEAIVFT</sequence>
<dbReference type="PANTHER" id="PTHR12419">
    <property type="entry name" value="OTU DOMAIN CONTAINING PROTEIN"/>
    <property type="match status" value="1"/>
</dbReference>
<dbReference type="PROSITE" id="PS50802">
    <property type="entry name" value="OTU"/>
    <property type="match status" value="1"/>
</dbReference>
<evidence type="ECO:0000313" key="2">
    <source>
        <dbReference type="EMBL" id="CAF4996684.1"/>
    </source>
</evidence>
<dbReference type="PANTHER" id="PTHR12419:SF7">
    <property type="entry name" value="OTU DOMAIN-CONTAINING PROTEIN 3"/>
    <property type="match status" value="1"/>
</dbReference>
<dbReference type="InterPro" id="IPR038765">
    <property type="entry name" value="Papain-like_cys_pep_sf"/>
</dbReference>
<accession>A0A8S3DFT5</accession>
<dbReference type="GO" id="GO:0004843">
    <property type="term" value="F:cysteine-type deubiquitinase activity"/>
    <property type="evidence" value="ECO:0007669"/>
    <property type="project" value="TreeGrafter"/>
</dbReference>
<protein>
    <recommendedName>
        <fullName evidence="1">OTU domain-containing protein</fullName>
    </recommendedName>
</protein>
<dbReference type="Gene3D" id="3.90.70.80">
    <property type="match status" value="1"/>
</dbReference>
<feature type="non-terminal residue" evidence="2">
    <location>
        <position position="1"/>
    </location>
</feature>
<dbReference type="CDD" id="cd22771">
    <property type="entry name" value="OTU_plant_OTU7-like"/>
    <property type="match status" value="1"/>
</dbReference>
<gene>
    <name evidence="2" type="ORF">GIL414_LOCUS56988</name>
</gene>
<dbReference type="Proteomes" id="UP000681720">
    <property type="component" value="Unassembled WGS sequence"/>
</dbReference>
<dbReference type="GO" id="GO:0016579">
    <property type="term" value="P:protein deubiquitination"/>
    <property type="evidence" value="ECO:0007669"/>
    <property type="project" value="TreeGrafter"/>
</dbReference>
<dbReference type="SUPFAM" id="SSF56219">
    <property type="entry name" value="DNase I-like"/>
    <property type="match status" value="1"/>
</dbReference>
<dbReference type="Gene3D" id="3.60.10.10">
    <property type="entry name" value="Endonuclease/exonuclease/phosphatase"/>
    <property type="match status" value="1"/>
</dbReference>
<comment type="caution">
    <text evidence="2">The sequence shown here is derived from an EMBL/GenBank/DDBJ whole genome shotgun (WGS) entry which is preliminary data.</text>
</comment>